<evidence type="ECO:0000313" key="2">
    <source>
        <dbReference type="EMBL" id="CAH3825133.1"/>
    </source>
</evidence>
<feature type="compositionally biased region" description="Basic and acidic residues" evidence="1">
    <location>
        <begin position="17"/>
        <end position="41"/>
    </location>
</feature>
<evidence type="ECO:0000256" key="1">
    <source>
        <dbReference type="SAM" id="MobiDB-lite"/>
    </source>
</evidence>
<gene>
    <name evidence="2" type="ORF">PIBRA_LOCUS90</name>
</gene>
<dbReference type="EMBL" id="CALOZG010000001">
    <property type="protein sequence ID" value="CAH3825133.1"/>
    <property type="molecule type" value="Genomic_DNA"/>
</dbReference>
<dbReference type="Proteomes" id="UP001152562">
    <property type="component" value="Unassembled WGS sequence"/>
</dbReference>
<comment type="caution">
    <text evidence="2">The sequence shown here is derived from an EMBL/GenBank/DDBJ whole genome shotgun (WGS) entry which is preliminary data.</text>
</comment>
<keyword evidence="3" id="KW-1185">Reference proteome</keyword>
<sequence>MNEYESKNKKAKVAPKNGEKRGSSQEESRNKRIKQENPTLAEDKESLKRKNFVQACKQVSYNAFINYPERFDLLSLPLCAQSRCIHQDLNNSMVKQVPGRVEELFKIEMKSNMWYEALDICFLCITPSNYLSDNILKDIVEIILNAHEDSTWNYSISNLLGKCQQILSLNFSMHPPCAMKSIRKCYIHFLTSPMDLKQNTFTDRTKYESSKGIVKYCVTRLEAELNPDINENALFDKLENTPDKIKNSVQGLHWQKEKFEIFEMLNRSERIERIMTVLESLIELLQFDLAIWHSRYTKNLGSHLMRSNKPLMAHILWSQNILYTGAVTNNTRQILRLFVHFVHLQYPERHLKTMTMWLNAVIQTFYICENNSNGDYPNIGKYSLAFTNEFYKMITALPQASILRILERLQPSFMRYLISKKHLQSILPSNEDEIIGMFLYFIKNRQWEEYPICQDCKLTIELNVKQIKPKKILAYLTKQCIWKIKESKLIKMEPKIVYPKLDSNYEENNIVNQNYIISILYIALQGFLDAYSIQQIQEIWEELNKQLDQDMLSDYSSATNMYFVSEDFIKKYRSIYQIFQELVMILHQINNDGSFPDILKIFTTIKLLGL</sequence>
<organism evidence="2 3">
    <name type="scientific">Pieris brassicae</name>
    <name type="common">White butterfly</name>
    <name type="synonym">Large white butterfly</name>
    <dbReference type="NCBI Taxonomy" id="7116"/>
    <lineage>
        <taxon>Eukaryota</taxon>
        <taxon>Metazoa</taxon>
        <taxon>Ecdysozoa</taxon>
        <taxon>Arthropoda</taxon>
        <taxon>Hexapoda</taxon>
        <taxon>Insecta</taxon>
        <taxon>Pterygota</taxon>
        <taxon>Neoptera</taxon>
        <taxon>Endopterygota</taxon>
        <taxon>Lepidoptera</taxon>
        <taxon>Glossata</taxon>
        <taxon>Ditrysia</taxon>
        <taxon>Papilionoidea</taxon>
        <taxon>Pieridae</taxon>
        <taxon>Pierinae</taxon>
        <taxon>Pieris</taxon>
    </lineage>
</organism>
<name>A0A9P0WSA4_PIEBR</name>
<feature type="region of interest" description="Disordered" evidence="1">
    <location>
        <begin position="1"/>
        <end position="41"/>
    </location>
</feature>
<accession>A0A9P0WSA4</accession>
<evidence type="ECO:0000313" key="3">
    <source>
        <dbReference type="Proteomes" id="UP001152562"/>
    </source>
</evidence>
<proteinExistence type="predicted"/>
<dbReference type="AlphaFoldDB" id="A0A9P0WSA4"/>
<reference evidence="2" key="1">
    <citation type="submission" date="2022-05" db="EMBL/GenBank/DDBJ databases">
        <authorList>
            <person name="Okamura Y."/>
        </authorList>
    </citation>
    <scope>NUCLEOTIDE SEQUENCE</scope>
</reference>
<protein>
    <submittedName>
        <fullName evidence="2">Uncharacterized protein</fullName>
    </submittedName>
</protein>